<keyword evidence="1" id="KW-0472">Membrane</keyword>
<accession>A0ABW4DHF0</accession>
<dbReference type="Proteomes" id="UP001597340">
    <property type="component" value="Unassembled WGS sequence"/>
</dbReference>
<feature type="transmembrane region" description="Helical" evidence="1">
    <location>
        <begin position="105"/>
        <end position="124"/>
    </location>
</feature>
<evidence type="ECO:0000313" key="3">
    <source>
        <dbReference type="Proteomes" id="UP001597340"/>
    </source>
</evidence>
<evidence type="ECO:0000313" key="2">
    <source>
        <dbReference type="EMBL" id="MFD1464105.1"/>
    </source>
</evidence>
<evidence type="ECO:0000256" key="1">
    <source>
        <dbReference type="SAM" id="Phobius"/>
    </source>
</evidence>
<keyword evidence="1" id="KW-1133">Transmembrane helix</keyword>
<keyword evidence="3" id="KW-1185">Reference proteome</keyword>
<dbReference type="EMBL" id="JBHTNZ010000068">
    <property type="protein sequence ID" value="MFD1464105.1"/>
    <property type="molecule type" value="Genomic_DNA"/>
</dbReference>
<name>A0ABW4DHF0_9BACL</name>
<gene>
    <name evidence="2" type="ORF">ACFQ5D_22760</name>
</gene>
<feature type="transmembrane region" description="Helical" evidence="1">
    <location>
        <begin position="47"/>
        <end position="68"/>
    </location>
</feature>
<protein>
    <submittedName>
        <fullName evidence="2">Uncharacterized protein</fullName>
    </submittedName>
</protein>
<reference evidence="3" key="1">
    <citation type="journal article" date="2019" name="Int. J. Syst. Evol. Microbiol.">
        <title>The Global Catalogue of Microorganisms (GCM) 10K type strain sequencing project: providing services to taxonomists for standard genome sequencing and annotation.</title>
        <authorList>
            <consortium name="The Broad Institute Genomics Platform"/>
            <consortium name="The Broad Institute Genome Sequencing Center for Infectious Disease"/>
            <person name="Wu L."/>
            <person name="Ma J."/>
        </authorList>
    </citation>
    <scope>NUCLEOTIDE SEQUENCE [LARGE SCALE GENOMIC DNA]</scope>
    <source>
        <strain evidence="3">CCM 9147</strain>
    </source>
</reference>
<comment type="caution">
    <text evidence="2">The sequence shown here is derived from an EMBL/GenBank/DDBJ whole genome shotgun (WGS) entry which is preliminary data.</text>
</comment>
<sequence length="129" mass="15404">MNLEMKGEFMYRLFGPEAYGRYLLKPILLSLILFFTLFFITGLQFKFIIPAYIFGSIPSGYHLINRFLYKWFYREESLEWRIAVAMRGGSVIDLFFFLLKVAIKIPISFFIGIFSFPYICYELIKEIRN</sequence>
<dbReference type="RefSeq" id="WP_229525162.1">
    <property type="nucleotide sequence ID" value="NZ_JAFFQR010000087.1"/>
</dbReference>
<keyword evidence="1" id="KW-0812">Transmembrane</keyword>
<feature type="transmembrane region" description="Helical" evidence="1">
    <location>
        <begin position="22"/>
        <end position="41"/>
    </location>
</feature>
<proteinExistence type="predicted"/>
<organism evidence="2 3">
    <name type="scientific">Paenibacillus farraposensis</name>
    <dbReference type="NCBI Taxonomy" id="2807095"/>
    <lineage>
        <taxon>Bacteria</taxon>
        <taxon>Bacillati</taxon>
        <taxon>Bacillota</taxon>
        <taxon>Bacilli</taxon>
        <taxon>Bacillales</taxon>
        <taxon>Paenibacillaceae</taxon>
        <taxon>Paenibacillus</taxon>
    </lineage>
</organism>